<organism evidence="3 4">
    <name type="scientific">Prorocentrum cordatum</name>
    <dbReference type="NCBI Taxonomy" id="2364126"/>
    <lineage>
        <taxon>Eukaryota</taxon>
        <taxon>Sar</taxon>
        <taxon>Alveolata</taxon>
        <taxon>Dinophyceae</taxon>
        <taxon>Prorocentrales</taxon>
        <taxon>Prorocentraceae</taxon>
        <taxon>Prorocentrum</taxon>
    </lineage>
</organism>
<proteinExistence type="predicted"/>
<feature type="signal peptide" evidence="2">
    <location>
        <begin position="1"/>
        <end position="20"/>
    </location>
</feature>
<evidence type="ECO:0000313" key="3">
    <source>
        <dbReference type="EMBL" id="CAK0853639.1"/>
    </source>
</evidence>
<evidence type="ECO:0000256" key="2">
    <source>
        <dbReference type="SAM" id="SignalP"/>
    </source>
</evidence>
<feature type="region of interest" description="Disordered" evidence="1">
    <location>
        <begin position="716"/>
        <end position="735"/>
    </location>
</feature>
<feature type="compositionally biased region" description="Low complexity" evidence="1">
    <location>
        <begin position="1459"/>
        <end position="1468"/>
    </location>
</feature>
<feature type="region of interest" description="Disordered" evidence="1">
    <location>
        <begin position="1347"/>
        <end position="1480"/>
    </location>
</feature>
<feature type="compositionally biased region" description="Low complexity" evidence="1">
    <location>
        <begin position="1439"/>
        <end position="1451"/>
    </location>
</feature>
<feature type="region of interest" description="Disordered" evidence="1">
    <location>
        <begin position="163"/>
        <end position="197"/>
    </location>
</feature>
<evidence type="ECO:0000313" key="4">
    <source>
        <dbReference type="Proteomes" id="UP001189429"/>
    </source>
</evidence>
<evidence type="ECO:0008006" key="5">
    <source>
        <dbReference type="Google" id="ProtNLM"/>
    </source>
</evidence>
<comment type="caution">
    <text evidence="3">The sequence shown here is derived from an EMBL/GenBank/DDBJ whole genome shotgun (WGS) entry which is preliminary data.</text>
</comment>
<dbReference type="EMBL" id="CAUYUJ010015413">
    <property type="protein sequence ID" value="CAK0853639.1"/>
    <property type="molecule type" value="Genomic_DNA"/>
</dbReference>
<sequence length="1724" mass="186817">MATLFSAVLVVLGSALGATAAPGQHSGKFNGRAGARAQRPDELPFMETGAVRLAYQLMDSLNPFPVDVVHASSPLAWSVAGAVGRATSLHPSCVYVHLVILMSLVLDAVQVKYGGILGKFSNPLMIQHGAPGDGKSIALWLVFQVLAYFDKIRNKVAKAAYDQKVRDKKDKRRQGQGQAAEEEDSADEDQKLTPPADVDSIFNNGTFIGLGQFLKGQGGVAYFGLHEGKTFMADLFASGPGGGVEDLSQIMDHDLYKNHPANNQSKFNVRNAHVVGSVLMHLEEVERQARQSDSVAGLSRFLIGKFPAVVHKIMPDLNPAEVEQLLQDDPDYFNSMNYDDVVGGLANILFAGRQLFQKDAPPSVPATDVKKVYSKITGLHTLPMSSEVQEHFRKSYNDSADAIRDDLANLGGRASQLSKDKTRPLQFIAPVHLLEKTINFLLSKAGKSAEEKKDMDGQAILVALASVDSESLCKTVPTRDAIPRGAAKAAVDTSVALAARFARSFSMTVGASQMVKAFLADRARLAAAPAPTFETAAQMLSAIVAPRLDPASALAEIAENRLNIVAFAQHPAVSADDVRAKIVDILLLAFMGFVHVKDGRCAVASFAMNDESFLRAANRLQTWCPDASFPHVRALCPGEGLGPVVVNADAASAAVAAMKNLVEGTAVDVSVHADIFSTSAAEVVLPEPGPPATQADRRSQIQRILQGDAAAAAHPRGLTQAGPAGEPPEGGPDRERAAKRLRMREEAPFDYQGLRGDVLLAGKIGAAACAAQSTDIAVNKLKDMFKSDGTAPAIDMTATLLLQFFHELGLGTRGKMGKSIVVLAPPEPRIETVVKRIASMFKLNETKEARMVEAMSRRPVCLRFNLEAFDALARKVEEGIPEWAPKGHFSLARILEPLPVQCTTAFCDVLAHVDAALALPVLKCVLSEQGYGQVDDTVLANVLWKVQTYLPSLVTNRCQPGKLAARLKEMQDAAPDVTLVRIPARQGTCPRCEGISLCPCPGIDKCARGRNLPILKAEAARAGTPPESNVTVRYKIYSWTAGVQYAVFEESRCPKCSRFFLGGWSYRKNVGERGQPTFGRCTDVMFVGSTVDDLYVVIPRQQSYFAVETHFLRTVTDQLAFSGATFTSIVHVWARQNRSAIQARLTVGDDLTLVHHTRDCLELARVTWQATRLAGDAAKEQTWSFELSQFDATLVQLQPAFRMANLRRIASHVASCPRCQRLLLVIGDGKRGACRHVCAGTDGSITYPDVGATLYTGCRAHVGGRRHLCQTCRPSGKEQTGLVPQLRVLRAELAPAPDGGFGLETRCVVECKTVASDGELFEFSLPRSEVRQDLLAQFEIGSLPLRSDPRQKLQKPPTWKSKLQKTLWHKGARGSCAPQPPRSNASGGLKRSAPPRVAAGRGARKRRAMADGPRELASTGLRKSAPQGAAGARGKRQGQAKAKAAPAGAAKPRGRRRGSAAAPAQALGRAKRTPSTAAAARRDAVGSNWLYAAREVPVEKTSCGISKENASEARRRRCTGGIVAAVLQCGYLADWQELWRGEGIEVMYLFFLRLFKDLSELKAALQVIGYDNACQLLAIARAKRELQKPWSQEFVDKVKMILDGFHRGNHAWCLSNLPEVDPDSEDNAVLMAGKNTQACEQLNSWINERTAPGREMTPGHFGVHWWALFTEHNEWLVHQAECNRRRYACGNMKHDPDVSRPSRPTEGTTALDRSGGPAAQPRDR</sequence>
<name>A0ABN9U514_9DINO</name>
<protein>
    <recommendedName>
        <fullName evidence="5">Calmodulin</fullName>
    </recommendedName>
</protein>
<feature type="chain" id="PRO_5046334299" description="Calmodulin" evidence="2">
    <location>
        <begin position="21"/>
        <end position="1724"/>
    </location>
</feature>
<accession>A0ABN9U514</accession>
<gene>
    <name evidence="3" type="ORF">PCOR1329_LOCUS45033</name>
</gene>
<dbReference type="Proteomes" id="UP001189429">
    <property type="component" value="Unassembled WGS sequence"/>
</dbReference>
<feature type="compositionally biased region" description="Low complexity" evidence="1">
    <location>
        <begin position="1391"/>
        <end position="1401"/>
    </location>
</feature>
<evidence type="ECO:0000256" key="1">
    <source>
        <dbReference type="SAM" id="MobiDB-lite"/>
    </source>
</evidence>
<keyword evidence="4" id="KW-1185">Reference proteome</keyword>
<feature type="region of interest" description="Disordered" evidence="1">
    <location>
        <begin position="1692"/>
        <end position="1724"/>
    </location>
</feature>
<reference evidence="3" key="1">
    <citation type="submission" date="2023-10" db="EMBL/GenBank/DDBJ databases">
        <authorList>
            <person name="Chen Y."/>
            <person name="Shah S."/>
            <person name="Dougan E. K."/>
            <person name="Thang M."/>
            <person name="Chan C."/>
        </authorList>
    </citation>
    <scope>NUCLEOTIDE SEQUENCE [LARGE SCALE GENOMIC DNA]</scope>
</reference>
<keyword evidence="2" id="KW-0732">Signal</keyword>